<comment type="cofactor">
    <cofactor evidence="1 8">
        <name>heme</name>
        <dbReference type="ChEBI" id="CHEBI:30413"/>
    </cofactor>
</comment>
<name>A0A9W8U2I9_9AGAR</name>
<dbReference type="GO" id="GO:0016705">
    <property type="term" value="F:oxidoreductase activity, acting on paired donors, with incorporation or reduction of molecular oxygen"/>
    <property type="evidence" value="ECO:0007669"/>
    <property type="project" value="InterPro"/>
</dbReference>
<reference evidence="10 11" key="1">
    <citation type="journal article" date="2023" name="Proc. Natl. Acad. Sci. U.S.A.">
        <title>A global phylogenomic analysis of the shiitake genus Lentinula.</title>
        <authorList>
            <person name="Sierra-Patev S."/>
            <person name="Min B."/>
            <person name="Naranjo-Ortiz M."/>
            <person name="Looney B."/>
            <person name="Konkel Z."/>
            <person name="Slot J.C."/>
            <person name="Sakamoto Y."/>
            <person name="Steenwyk J.L."/>
            <person name="Rokas A."/>
            <person name="Carro J."/>
            <person name="Camarero S."/>
            <person name="Ferreira P."/>
            <person name="Molpeceres G."/>
            <person name="Ruiz-Duenas F.J."/>
            <person name="Serrano A."/>
            <person name="Henrissat B."/>
            <person name="Drula E."/>
            <person name="Hughes K.W."/>
            <person name="Mata J.L."/>
            <person name="Ishikawa N.K."/>
            <person name="Vargas-Isla R."/>
            <person name="Ushijima S."/>
            <person name="Smith C.A."/>
            <person name="Donoghue J."/>
            <person name="Ahrendt S."/>
            <person name="Andreopoulos W."/>
            <person name="He G."/>
            <person name="LaButti K."/>
            <person name="Lipzen A."/>
            <person name="Ng V."/>
            <person name="Riley R."/>
            <person name="Sandor L."/>
            <person name="Barry K."/>
            <person name="Martinez A.T."/>
            <person name="Xiao Y."/>
            <person name="Gibbons J.G."/>
            <person name="Terashima K."/>
            <person name="Grigoriev I.V."/>
            <person name="Hibbett D."/>
        </authorList>
    </citation>
    <scope>NUCLEOTIDE SEQUENCE [LARGE SCALE GENOMIC DNA]</scope>
    <source>
        <strain evidence="10 11">TFB7810</strain>
    </source>
</reference>
<proteinExistence type="inferred from homology"/>
<dbReference type="InterPro" id="IPR036396">
    <property type="entry name" value="Cyt_P450_sf"/>
</dbReference>
<keyword evidence="5" id="KW-0560">Oxidoreductase</keyword>
<dbReference type="SUPFAM" id="SSF48264">
    <property type="entry name" value="Cytochrome P450"/>
    <property type="match status" value="1"/>
</dbReference>
<feature type="binding site" description="axial binding residue" evidence="8">
    <location>
        <position position="496"/>
    </location>
    <ligand>
        <name>heme</name>
        <dbReference type="ChEBI" id="CHEBI:30413"/>
    </ligand>
    <ligandPart>
        <name>Fe</name>
        <dbReference type="ChEBI" id="CHEBI:18248"/>
    </ligandPart>
</feature>
<evidence type="ECO:0000313" key="10">
    <source>
        <dbReference type="EMBL" id="KAJ3750366.1"/>
    </source>
</evidence>
<evidence type="ECO:0000256" key="4">
    <source>
        <dbReference type="ARBA" id="ARBA00022723"/>
    </source>
</evidence>
<dbReference type="PRINTS" id="PR00385">
    <property type="entry name" value="P450"/>
</dbReference>
<dbReference type="Proteomes" id="UP001142393">
    <property type="component" value="Unassembled WGS sequence"/>
</dbReference>
<evidence type="ECO:0000256" key="5">
    <source>
        <dbReference type="ARBA" id="ARBA00023002"/>
    </source>
</evidence>
<dbReference type="GO" id="GO:0004497">
    <property type="term" value="F:monooxygenase activity"/>
    <property type="evidence" value="ECO:0007669"/>
    <property type="project" value="UniProtKB-KW"/>
</dbReference>
<comment type="pathway">
    <text evidence="2">Secondary metabolite biosynthesis.</text>
</comment>
<dbReference type="InterPro" id="IPR002403">
    <property type="entry name" value="Cyt_P450_E_grp-IV"/>
</dbReference>
<keyword evidence="8" id="KW-0349">Heme</keyword>
<keyword evidence="4 8" id="KW-0479">Metal-binding</keyword>
<accession>A0A9W8U2I9</accession>
<evidence type="ECO:0000256" key="1">
    <source>
        <dbReference type="ARBA" id="ARBA00001971"/>
    </source>
</evidence>
<dbReference type="PRINTS" id="PR00465">
    <property type="entry name" value="EP450IV"/>
</dbReference>
<dbReference type="PANTHER" id="PTHR24305:SF187">
    <property type="entry name" value="P450, PUTATIVE (EUROFUNG)-RELATED"/>
    <property type="match status" value="1"/>
</dbReference>
<evidence type="ECO:0000256" key="3">
    <source>
        <dbReference type="ARBA" id="ARBA00010617"/>
    </source>
</evidence>
<feature type="transmembrane region" description="Helical" evidence="9">
    <location>
        <begin position="58"/>
        <end position="80"/>
    </location>
</feature>
<dbReference type="EMBL" id="JANVFU010000001">
    <property type="protein sequence ID" value="KAJ3750366.1"/>
    <property type="molecule type" value="Genomic_DNA"/>
</dbReference>
<evidence type="ECO:0000313" key="11">
    <source>
        <dbReference type="Proteomes" id="UP001142393"/>
    </source>
</evidence>
<dbReference type="Pfam" id="PF00067">
    <property type="entry name" value="p450"/>
    <property type="match status" value="1"/>
</dbReference>
<evidence type="ECO:0000256" key="6">
    <source>
        <dbReference type="ARBA" id="ARBA00023004"/>
    </source>
</evidence>
<keyword evidence="7" id="KW-0503">Monooxygenase</keyword>
<comment type="caution">
    <text evidence="10">The sequence shown here is derived from an EMBL/GenBank/DDBJ whole genome shotgun (WGS) entry which is preliminary data.</text>
</comment>
<evidence type="ECO:0000256" key="9">
    <source>
        <dbReference type="SAM" id="Phobius"/>
    </source>
</evidence>
<dbReference type="CDD" id="cd11061">
    <property type="entry name" value="CYP67-like"/>
    <property type="match status" value="1"/>
</dbReference>
<dbReference type="GO" id="GO:0020037">
    <property type="term" value="F:heme binding"/>
    <property type="evidence" value="ECO:0007669"/>
    <property type="project" value="InterPro"/>
</dbReference>
<protein>
    <submittedName>
        <fullName evidence="10">Cytochrome P450</fullName>
    </submittedName>
</protein>
<evidence type="ECO:0000256" key="2">
    <source>
        <dbReference type="ARBA" id="ARBA00005179"/>
    </source>
</evidence>
<evidence type="ECO:0000256" key="8">
    <source>
        <dbReference type="PIRSR" id="PIRSR602403-1"/>
    </source>
</evidence>
<dbReference type="GO" id="GO:0005506">
    <property type="term" value="F:iron ion binding"/>
    <property type="evidence" value="ECO:0007669"/>
    <property type="project" value="InterPro"/>
</dbReference>
<keyword evidence="9" id="KW-0812">Transmembrane</keyword>
<comment type="similarity">
    <text evidence="3">Belongs to the cytochrome P450 family.</text>
</comment>
<dbReference type="Gene3D" id="1.10.630.10">
    <property type="entry name" value="Cytochrome P450"/>
    <property type="match status" value="1"/>
</dbReference>
<dbReference type="InterPro" id="IPR001128">
    <property type="entry name" value="Cyt_P450"/>
</dbReference>
<dbReference type="InterPro" id="IPR050121">
    <property type="entry name" value="Cytochrome_P450_monoxygenase"/>
</dbReference>
<gene>
    <name evidence="10" type="ORF">DFH05DRAFT_68326</name>
</gene>
<dbReference type="PANTHER" id="PTHR24305">
    <property type="entry name" value="CYTOCHROME P450"/>
    <property type="match status" value="1"/>
</dbReference>
<keyword evidence="9" id="KW-1133">Transmembrane helix</keyword>
<organism evidence="10 11">
    <name type="scientific">Lentinula detonsa</name>
    <dbReference type="NCBI Taxonomy" id="2804962"/>
    <lineage>
        <taxon>Eukaryota</taxon>
        <taxon>Fungi</taxon>
        <taxon>Dikarya</taxon>
        <taxon>Basidiomycota</taxon>
        <taxon>Agaricomycotina</taxon>
        <taxon>Agaricomycetes</taxon>
        <taxon>Agaricomycetidae</taxon>
        <taxon>Agaricales</taxon>
        <taxon>Marasmiineae</taxon>
        <taxon>Omphalotaceae</taxon>
        <taxon>Lentinula</taxon>
    </lineage>
</organism>
<keyword evidence="6 8" id="KW-0408">Iron</keyword>
<sequence>MECQTIALVASFGLSLCTYAIFKNYEPRSPTCWVIVLILLPITPAILVHWQSPGAFKFAFGFTASFSVYYTTLIFCTTAYRLSCWHPLAAYPGPLACKLSKLYMAYISQKEKQHLYLYNLHQKYGDIVRIGPNEVIIRSTDAITPLLGSVGLPKGAFWDGRFPANGAGRSLISVRNNKEHAVRRRPWNCAFSSTAIKNYEPLIEARTNELVDMLGRQTGTVDLLKWMKYFSYDIMTDFVFGGGTHMMRDGDVDNIWHQIESSQKVSLFLSHVPWLGQMMFRIPNLAKSRKAIMAYAIQVAEARNLRPSTNKDLYYYLFNEAESALRPLTKQEALSDSLLAIGAGADTTAASVSNIFYFLLTNPSAYNRLRDEIDAYADHALNYNTQAGMPYLNAVINENLRLLPAVPSGSVRGTTQETGGQYLGSYYIPPNTTVSIHFYSMHRDPRNFSLPDLFLPERWLSMEERTVLEPALFTEPGSFIHNPSAFIPFSYGPASCVGKNYAYLEMRMVVCKIMVSFDICRAKEFNSSVYEDSIKDLFTLAVGNLPVVLTSRP</sequence>
<keyword evidence="11" id="KW-1185">Reference proteome</keyword>
<dbReference type="AlphaFoldDB" id="A0A9W8U2I9"/>
<evidence type="ECO:0000256" key="7">
    <source>
        <dbReference type="ARBA" id="ARBA00023033"/>
    </source>
</evidence>
<keyword evidence="9" id="KW-0472">Membrane</keyword>
<feature type="transmembrane region" description="Helical" evidence="9">
    <location>
        <begin position="6"/>
        <end position="22"/>
    </location>
</feature>
<feature type="transmembrane region" description="Helical" evidence="9">
    <location>
        <begin position="34"/>
        <end position="52"/>
    </location>
</feature>